<dbReference type="AlphaFoldDB" id="A0A2P2BWB6"/>
<dbReference type="InterPro" id="IPR011045">
    <property type="entry name" value="N2O_reductase_N"/>
</dbReference>
<feature type="region of interest" description="Disordered" evidence="1">
    <location>
        <begin position="240"/>
        <end position="261"/>
    </location>
</feature>
<gene>
    <name evidence="2" type="ORF">NOCA2120079</name>
</gene>
<protein>
    <submittedName>
        <fullName evidence="2">Uncharacterized protein</fullName>
    </submittedName>
</protein>
<dbReference type="PANTHER" id="PTHR47197:SF3">
    <property type="entry name" value="DIHYDRO-HEME D1 DEHYDROGENASE"/>
    <property type="match status" value="1"/>
</dbReference>
<organism evidence="2">
    <name type="scientific">metagenome</name>
    <dbReference type="NCBI Taxonomy" id="256318"/>
    <lineage>
        <taxon>unclassified sequences</taxon>
        <taxon>metagenomes</taxon>
    </lineage>
</organism>
<feature type="compositionally biased region" description="Polar residues" evidence="1">
    <location>
        <begin position="240"/>
        <end position="252"/>
    </location>
</feature>
<name>A0A2P2BWB6_9ZZZZ</name>
<dbReference type="Gene3D" id="2.130.10.10">
    <property type="entry name" value="YVTN repeat-like/Quinoprotein amine dehydrogenase"/>
    <property type="match status" value="1"/>
</dbReference>
<dbReference type="PANTHER" id="PTHR47197">
    <property type="entry name" value="PROTEIN NIRF"/>
    <property type="match status" value="1"/>
</dbReference>
<reference evidence="2" key="1">
    <citation type="submission" date="2015-08" db="EMBL/GenBank/DDBJ databases">
        <authorList>
            <person name="Babu N.S."/>
            <person name="Beckwith C.J."/>
            <person name="Beseler K.G."/>
            <person name="Brison A."/>
            <person name="Carone J.V."/>
            <person name="Caskin T.P."/>
            <person name="Diamond M."/>
            <person name="Durham M.E."/>
            <person name="Foxe J.M."/>
            <person name="Go M."/>
            <person name="Henderson B.A."/>
            <person name="Jones I.B."/>
            <person name="McGettigan J.A."/>
            <person name="Micheletti S.J."/>
            <person name="Nasrallah M.E."/>
            <person name="Ortiz D."/>
            <person name="Piller C.R."/>
            <person name="Privatt S.R."/>
            <person name="Schneider S.L."/>
            <person name="Sharp S."/>
            <person name="Smith T.C."/>
            <person name="Stanton J.D."/>
            <person name="Ullery H.E."/>
            <person name="Wilson R.J."/>
            <person name="Serrano M.G."/>
            <person name="Buck G."/>
            <person name="Lee V."/>
            <person name="Wang Y."/>
            <person name="Carvalho R."/>
            <person name="Voegtly L."/>
            <person name="Shi R."/>
            <person name="Duckworth R."/>
            <person name="Johnson A."/>
            <person name="Loviza R."/>
            <person name="Walstead R."/>
            <person name="Shah Z."/>
            <person name="Kiflezghi M."/>
            <person name="Wade K."/>
            <person name="Ball S.L."/>
            <person name="Bradley K.W."/>
            <person name="Asai D.J."/>
            <person name="Bowman C.A."/>
            <person name="Russell D.A."/>
            <person name="Pope W.H."/>
            <person name="Jacobs-Sera D."/>
            <person name="Hendrix R.W."/>
            <person name="Hatfull G.F."/>
        </authorList>
    </citation>
    <scope>NUCLEOTIDE SEQUENCE</scope>
</reference>
<dbReference type="InterPro" id="IPR051200">
    <property type="entry name" value="Host-pathogen_enzymatic-act"/>
</dbReference>
<dbReference type="SUPFAM" id="SSF50974">
    <property type="entry name" value="Nitrous oxide reductase, N-terminal domain"/>
    <property type="match status" value="1"/>
</dbReference>
<dbReference type="PROSITE" id="PS51257">
    <property type="entry name" value="PROKAR_LIPOPROTEIN"/>
    <property type="match status" value="1"/>
</dbReference>
<proteinExistence type="predicted"/>
<accession>A0A2P2BWB6</accession>
<feature type="region of interest" description="Disordered" evidence="1">
    <location>
        <begin position="19"/>
        <end position="38"/>
    </location>
</feature>
<dbReference type="InterPro" id="IPR015943">
    <property type="entry name" value="WD40/YVTN_repeat-like_dom_sf"/>
</dbReference>
<dbReference type="EMBL" id="CZKA01000004">
    <property type="protein sequence ID" value="CUR54046.1"/>
    <property type="molecule type" value="Genomic_DNA"/>
</dbReference>
<evidence type="ECO:0000256" key="1">
    <source>
        <dbReference type="SAM" id="MobiDB-lite"/>
    </source>
</evidence>
<evidence type="ECO:0000313" key="2">
    <source>
        <dbReference type="EMBL" id="CUR54046.1"/>
    </source>
</evidence>
<sequence length="296" mass="31110">MKALAAGLTALLVVAACSGDPEPSGDPSEAPGTSAEPTDFVAPADLRVVQLDVGPVGVTEVDGLPWTALPEDGSVRTEADRRIPVGEAPLRLVATPAGVWVSVIGDGTLVRIDPATGKVDLRRRLPPNGSEPEGLAYDGRRLWVVDQAGDRVVAMDPATGRVTAKVAVGSEPRLVSSGPSAVWVSNYGDGSVTRVRPDAVRSQTVQGCTTPQGWVRPPECCGSPAPTRAGWWAWTSTRSQRCRPSTGSTPPMRSSSTATPCSSSVRSVRRCGGSTLGPVRWCPRCRWTRSVRPART</sequence>